<sequence length="79" mass="9113">MNEKASSGFKYEKKYLEILGKKMAFVDEGQGDPTVFLHGNPTSSYLWRNIMPYAEQAGRVIAPDLIRYGRLRKARESWT</sequence>
<dbReference type="EMBL" id="GU474891">
    <property type="protein sequence ID" value="ADI18505.1"/>
    <property type="molecule type" value="Genomic_DNA"/>
</dbReference>
<dbReference type="Gene3D" id="3.40.50.1820">
    <property type="entry name" value="alpha/beta hydrolase"/>
    <property type="match status" value="1"/>
</dbReference>
<dbReference type="GO" id="GO:0016787">
    <property type="term" value="F:hydrolase activity"/>
    <property type="evidence" value="ECO:0007669"/>
    <property type="project" value="UniProtKB-KW"/>
</dbReference>
<accession>E0XVR4</accession>
<proteinExistence type="predicted"/>
<dbReference type="AlphaFoldDB" id="E0XVR4"/>
<reference evidence="1" key="1">
    <citation type="journal article" date="2011" name="Environ. Microbiol.">
        <title>Time-series analyses of Monterey Bay coastal microbial picoplankton using a 'genome proxy' microarray.</title>
        <authorList>
            <person name="Rich V.I."/>
            <person name="Pham V.D."/>
            <person name="Eppley J."/>
            <person name="Shi Y."/>
            <person name="DeLong E.F."/>
        </authorList>
    </citation>
    <scope>NUCLEOTIDE SEQUENCE</scope>
</reference>
<dbReference type="SUPFAM" id="SSF53474">
    <property type="entry name" value="alpha/beta-Hydrolases"/>
    <property type="match status" value="1"/>
</dbReference>
<organism evidence="1">
    <name type="scientific">uncultured gamma proteobacterium HF4000_19M20</name>
    <dbReference type="NCBI Taxonomy" id="710987"/>
    <lineage>
        <taxon>Bacteria</taxon>
        <taxon>Pseudomonadati</taxon>
        <taxon>Pseudomonadota</taxon>
        <taxon>Gammaproteobacteria</taxon>
        <taxon>environmental samples</taxon>
    </lineage>
</organism>
<keyword evidence="1" id="KW-0012">Acyltransferase</keyword>
<keyword evidence="1" id="KW-0808">Transferase</keyword>
<evidence type="ECO:0000313" key="1">
    <source>
        <dbReference type="EMBL" id="ADI18505.1"/>
    </source>
</evidence>
<protein>
    <submittedName>
        <fullName evidence="1">Predicted hydrolases or acyltransferases (Alpha/beta hydrolase superfamily)</fullName>
    </submittedName>
</protein>
<dbReference type="GO" id="GO:0016746">
    <property type="term" value="F:acyltransferase activity"/>
    <property type="evidence" value="ECO:0007669"/>
    <property type="project" value="UniProtKB-KW"/>
</dbReference>
<keyword evidence="1" id="KW-0378">Hydrolase</keyword>
<name>E0XVR4_9GAMM</name>
<dbReference type="InterPro" id="IPR029058">
    <property type="entry name" value="AB_hydrolase_fold"/>
</dbReference>